<reference evidence="2" key="2">
    <citation type="submission" date="2015-05" db="EMBL/GenBank/DDBJ databases">
        <title>Complete genome sequence of Corynebacterium mustelae DSM 45274, isolated from various tissues of a male ferret with lethal sepsis.</title>
        <authorList>
            <person name="Ruckert C."/>
            <person name="Albersmeier A."/>
            <person name="Winkler A."/>
            <person name="Tauch A."/>
        </authorList>
    </citation>
    <scope>NUCLEOTIDE SEQUENCE [LARGE SCALE GENOMIC DNA]</scope>
    <source>
        <strain evidence="2">DSM 45274</strain>
    </source>
</reference>
<dbReference type="PANTHER" id="PTHR28055:SF1">
    <property type="entry name" value="ALTERED INHERITANCE OF MITOCHONDRIA PROTEIN 41, MITOCHONDRIAL"/>
    <property type="match status" value="1"/>
</dbReference>
<dbReference type="SUPFAM" id="SSF89095">
    <property type="entry name" value="GatB/YqeY motif"/>
    <property type="match status" value="1"/>
</dbReference>
<dbReference type="STRING" id="571915.CMUST_14765"/>
<organism evidence="1 2">
    <name type="scientific">Corynebacterium mustelae</name>
    <dbReference type="NCBI Taxonomy" id="571915"/>
    <lineage>
        <taxon>Bacteria</taxon>
        <taxon>Bacillati</taxon>
        <taxon>Actinomycetota</taxon>
        <taxon>Actinomycetes</taxon>
        <taxon>Mycobacteriales</taxon>
        <taxon>Corynebacteriaceae</taxon>
        <taxon>Corynebacterium</taxon>
    </lineage>
</organism>
<dbReference type="GO" id="GO:0016884">
    <property type="term" value="F:carbon-nitrogen ligase activity, with glutamine as amido-N-donor"/>
    <property type="evidence" value="ECO:0007669"/>
    <property type="project" value="InterPro"/>
</dbReference>
<dbReference type="AlphaFoldDB" id="A0A0G3H1G9"/>
<dbReference type="PANTHER" id="PTHR28055">
    <property type="entry name" value="ALTERED INHERITANCE OF MITOCHONDRIA PROTEIN 41, MITOCHONDRIAL"/>
    <property type="match status" value="1"/>
</dbReference>
<dbReference type="Gene3D" id="1.10.1510.10">
    <property type="entry name" value="Uncharacterised protein YqeY/AIM41 PF09424, N-terminal domain"/>
    <property type="match status" value="1"/>
</dbReference>
<evidence type="ECO:0000313" key="2">
    <source>
        <dbReference type="Proteomes" id="UP000035199"/>
    </source>
</evidence>
<sequence length="183" mass="19914">MNFVILPTLITLQRDETCREQPLKCGGMSELKEQIRTDMTAAMKAREKDRTGALRMLLSAITAEETASKARHELNDADILKVIAREIKKRKESAEVYTEAGRTELAEKERTEAEILAVYLPAQLNDAEVTAIVEAAIAEVAAAEGEATMKHMGQIMKIATEKAAGQADGKRLSTAVRAALSAS</sequence>
<accession>A0A0G3H1G9</accession>
<dbReference type="PATRIC" id="fig|571915.4.peg.3172"/>
<dbReference type="InterPro" id="IPR023168">
    <property type="entry name" value="GatB_Yqey_C_2"/>
</dbReference>
<dbReference type="Proteomes" id="UP000035199">
    <property type="component" value="Chromosome"/>
</dbReference>
<evidence type="ECO:0000313" key="1">
    <source>
        <dbReference type="EMBL" id="AKK07246.1"/>
    </source>
</evidence>
<dbReference type="EMBL" id="CP011542">
    <property type="protein sequence ID" value="AKK07246.1"/>
    <property type="molecule type" value="Genomic_DNA"/>
</dbReference>
<protein>
    <recommendedName>
        <fullName evidence="3">GatB/YqeY domain-containing protein</fullName>
    </recommendedName>
</protein>
<dbReference type="InterPro" id="IPR019004">
    <property type="entry name" value="YqeY/Aim41"/>
</dbReference>
<dbReference type="Pfam" id="PF09424">
    <property type="entry name" value="YqeY"/>
    <property type="match status" value="1"/>
</dbReference>
<reference evidence="1 2" key="1">
    <citation type="journal article" date="2015" name="Genome Announc.">
        <title>Complete Genome Sequence of the Type Strain Corynebacterium mustelae DSM 45274, Isolated from Various Tissues of a Male Ferret with Lethal Sepsis.</title>
        <authorList>
            <person name="Ruckert C."/>
            <person name="Eimer J."/>
            <person name="Winkler A."/>
            <person name="Tauch A."/>
        </authorList>
    </citation>
    <scope>NUCLEOTIDE SEQUENCE [LARGE SCALE GENOMIC DNA]</scope>
    <source>
        <strain evidence="1 2">DSM 45274</strain>
    </source>
</reference>
<dbReference type="InterPro" id="IPR003789">
    <property type="entry name" value="Asn/Gln_tRNA_amidoTrase-B-like"/>
</dbReference>
<dbReference type="KEGG" id="cmv:CMUST_14765"/>
<dbReference type="Gene3D" id="1.10.10.410">
    <property type="match status" value="1"/>
</dbReference>
<evidence type="ECO:0008006" key="3">
    <source>
        <dbReference type="Google" id="ProtNLM"/>
    </source>
</evidence>
<dbReference type="InterPro" id="IPR042184">
    <property type="entry name" value="YqeY/Aim41_N"/>
</dbReference>
<proteinExistence type="predicted"/>
<gene>
    <name evidence="1" type="ORF">CMUST_14765</name>
</gene>
<name>A0A0G3H1G9_9CORY</name>
<keyword evidence="2" id="KW-1185">Reference proteome</keyword>